<dbReference type="RefSeq" id="WP_229890403.1">
    <property type="nucleotide sequence ID" value="NZ_BNBD01000001.1"/>
</dbReference>
<dbReference type="GO" id="GO:0004659">
    <property type="term" value="F:prenyltransferase activity"/>
    <property type="evidence" value="ECO:0007669"/>
    <property type="project" value="InterPro"/>
</dbReference>
<dbReference type="GO" id="GO:0008299">
    <property type="term" value="P:isoprenoid biosynthetic process"/>
    <property type="evidence" value="ECO:0007669"/>
    <property type="project" value="InterPro"/>
</dbReference>
<dbReference type="PROSITE" id="PS00723">
    <property type="entry name" value="POLYPRENYL_SYNTHASE_1"/>
    <property type="match status" value="1"/>
</dbReference>
<evidence type="ECO:0000256" key="2">
    <source>
        <dbReference type="ARBA" id="ARBA00022842"/>
    </source>
</evidence>
<evidence type="ECO:0000313" key="4">
    <source>
        <dbReference type="EMBL" id="GHF25289.1"/>
    </source>
</evidence>
<keyword evidence="3" id="KW-0808">Transferase</keyword>
<keyword evidence="1" id="KW-0479">Metal-binding</keyword>
<sequence length="333" mass="35333">MTEILAWAGDLIDSPLQQAIDSLPSSLRRVAGYQLGRNDADGRPARAGGGKALFATLALLCGRAAGGPAASAVPAAVAVQLLHDALLLHDDIIDQDSTRRGRPTAWKVFGTSRAMLAGTALYAQACTQLGSLDQDVAADCVRIFNASMIRVMDGQARDLALEEHADAGLDECRTMVAAKTGELANACLLGTRSVCADPDRLREIKAFGDFLGLAYQITDDLLDVWGDPAVTGKSAHSDLAARKKTLPVVAALRSGTPAGAAFADLYRRDSGLSPTELAHAADLIEQAGSRRWAHEQQAHWLSRAHAHLHRAVPDPTSAAELRALTQLMISRDH</sequence>
<dbReference type="PROSITE" id="PS00444">
    <property type="entry name" value="POLYPRENYL_SYNTHASE_2"/>
    <property type="match status" value="1"/>
</dbReference>
<reference evidence="4" key="2">
    <citation type="submission" date="2020-09" db="EMBL/GenBank/DDBJ databases">
        <authorList>
            <person name="Sun Q."/>
            <person name="Ohkuma M."/>
        </authorList>
    </citation>
    <scope>NUCLEOTIDE SEQUENCE</scope>
    <source>
        <strain evidence="4">JCM 4059</strain>
    </source>
</reference>
<gene>
    <name evidence="4" type="ORF">GCM10010218_02450</name>
</gene>
<dbReference type="Gene3D" id="1.10.600.10">
    <property type="entry name" value="Farnesyl Diphosphate Synthase"/>
    <property type="match status" value="1"/>
</dbReference>
<protein>
    <submittedName>
        <fullName evidence="4">Dimethylallyltransferase</fullName>
    </submittedName>
</protein>
<organism evidence="4 5">
    <name type="scientific">Streptomyces mashuensis</name>
    <dbReference type="NCBI Taxonomy" id="33904"/>
    <lineage>
        <taxon>Bacteria</taxon>
        <taxon>Bacillati</taxon>
        <taxon>Actinomycetota</taxon>
        <taxon>Actinomycetes</taxon>
        <taxon>Kitasatosporales</taxon>
        <taxon>Streptomycetaceae</taxon>
        <taxon>Streptomyces</taxon>
    </lineage>
</organism>
<dbReference type="SUPFAM" id="SSF48576">
    <property type="entry name" value="Terpenoid synthases"/>
    <property type="match status" value="1"/>
</dbReference>
<proteinExistence type="inferred from homology"/>
<dbReference type="GO" id="GO:0046872">
    <property type="term" value="F:metal ion binding"/>
    <property type="evidence" value="ECO:0007669"/>
    <property type="project" value="UniProtKB-KW"/>
</dbReference>
<dbReference type="Proteomes" id="UP000638313">
    <property type="component" value="Unassembled WGS sequence"/>
</dbReference>
<comment type="caution">
    <text evidence="4">The sequence shown here is derived from an EMBL/GenBank/DDBJ whole genome shotgun (WGS) entry which is preliminary data.</text>
</comment>
<dbReference type="InterPro" id="IPR000092">
    <property type="entry name" value="Polyprenyl_synt"/>
</dbReference>
<dbReference type="InterPro" id="IPR008949">
    <property type="entry name" value="Isoprenoid_synthase_dom_sf"/>
</dbReference>
<accession>A0A919AVB7</accession>
<dbReference type="InterPro" id="IPR033749">
    <property type="entry name" value="Polyprenyl_synt_CS"/>
</dbReference>
<evidence type="ECO:0000256" key="3">
    <source>
        <dbReference type="RuleBase" id="RU004466"/>
    </source>
</evidence>
<evidence type="ECO:0000256" key="1">
    <source>
        <dbReference type="ARBA" id="ARBA00022723"/>
    </source>
</evidence>
<dbReference type="EMBL" id="BNBD01000001">
    <property type="protein sequence ID" value="GHF25289.1"/>
    <property type="molecule type" value="Genomic_DNA"/>
</dbReference>
<name>A0A919AVB7_9ACTN</name>
<keyword evidence="5" id="KW-1185">Reference proteome</keyword>
<dbReference type="PANTHER" id="PTHR12001">
    <property type="entry name" value="GERANYLGERANYL PYROPHOSPHATE SYNTHASE"/>
    <property type="match status" value="1"/>
</dbReference>
<keyword evidence="2" id="KW-0460">Magnesium</keyword>
<dbReference type="Pfam" id="PF00348">
    <property type="entry name" value="polyprenyl_synt"/>
    <property type="match status" value="1"/>
</dbReference>
<dbReference type="AlphaFoldDB" id="A0A919AVB7"/>
<evidence type="ECO:0000313" key="5">
    <source>
        <dbReference type="Proteomes" id="UP000638313"/>
    </source>
</evidence>
<dbReference type="SFLD" id="SFLDS00005">
    <property type="entry name" value="Isoprenoid_Synthase_Type_I"/>
    <property type="match status" value="1"/>
</dbReference>
<comment type="similarity">
    <text evidence="3">Belongs to the FPP/GGPP synthase family.</text>
</comment>
<reference evidence="4" key="1">
    <citation type="journal article" date="2014" name="Int. J. Syst. Evol. Microbiol.">
        <title>Complete genome sequence of Corynebacterium casei LMG S-19264T (=DSM 44701T), isolated from a smear-ripened cheese.</title>
        <authorList>
            <consortium name="US DOE Joint Genome Institute (JGI-PGF)"/>
            <person name="Walter F."/>
            <person name="Albersmeier A."/>
            <person name="Kalinowski J."/>
            <person name="Ruckert C."/>
        </authorList>
    </citation>
    <scope>NUCLEOTIDE SEQUENCE</scope>
    <source>
        <strain evidence="4">JCM 4059</strain>
    </source>
</reference>
<dbReference type="PANTHER" id="PTHR12001:SF86">
    <property type="entry name" value="GERANYLGERANYL DIPHOSPHATE SYNTHASE"/>
    <property type="match status" value="1"/>
</dbReference>